<accession>A0A410K214</accession>
<dbReference type="Proteomes" id="UP000287502">
    <property type="component" value="Chromosome"/>
</dbReference>
<dbReference type="RefSeq" id="WP_128467716.1">
    <property type="nucleotide sequence ID" value="NZ_CP035108.1"/>
</dbReference>
<dbReference type="Gene3D" id="3.90.10.10">
    <property type="entry name" value="Cytochrome C3"/>
    <property type="match status" value="1"/>
</dbReference>
<sequence>MKRFFPILCISLFLLTSAAYGGQIDTKGKTCTDCHKVKLTDAHKNASCTSCHIKNDTHYAKAAEFRTGAQGCLTCHADYRGMLNSPMHKRDAEQKFVHESYGKKDPAFYAKNCSSCHVSSCTDCHKGKSVHDTVKPKTEACTTCHSGYYTGIEYTGLGVRDDHERYDRGIEHNDGLYAKMLPDVHHEKGMQCSECHSMQSLAEGKPFSKTCTDCHKVSRTSSIEHSIPEHMEKMECYTCHSAWASQEYGTFWIRFRNTEYDDYFRWVKTPNNEYAKSSHTKDYSPPPLGVNSRGKYSPVRPQYIAFFTYVVGEGAKGKENEMLADHYKALFPHTVRREVVMCESCHKNNKRLMRETEEERIFDLKKDGLEIESFHSGKEFKVTNGRFINDAEYKRITDDDQRYKKLSVKKWKQLKDAVQGGDTRGK</sequence>
<organism evidence="3 4">
    <name type="scientific">Geovibrio thiophilus</name>
    <dbReference type="NCBI Taxonomy" id="139438"/>
    <lineage>
        <taxon>Bacteria</taxon>
        <taxon>Pseudomonadati</taxon>
        <taxon>Deferribacterota</taxon>
        <taxon>Deferribacteres</taxon>
        <taxon>Deferribacterales</taxon>
        <taxon>Geovibrionaceae</taxon>
        <taxon>Geovibrio</taxon>
    </lineage>
</organism>
<feature type="signal peptide" evidence="2">
    <location>
        <begin position="1"/>
        <end position="21"/>
    </location>
</feature>
<reference evidence="3 4" key="1">
    <citation type="submission" date="2019-01" db="EMBL/GenBank/DDBJ databases">
        <title>Geovibrio thiophilus DSM 11263, complete genome.</title>
        <authorList>
            <person name="Spring S."/>
            <person name="Bunk B."/>
            <person name="Sproer C."/>
        </authorList>
    </citation>
    <scope>NUCLEOTIDE SEQUENCE [LARGE SCALE GENOMIC DNA]</scope>
    <source>
        <strain evidence="3 4">DSM 11263</strain>
    </source>
</reference>
<dbReference type="OrthoDB" id="5390534at2"/>
<dbReference type="PANTHER" id="PTHR35038">
    <property type="entry name" value="DISSIMILATORY SULFITE REDUCTASE SIRA"/>
    <property type="match status" value="1"/>
</dbReference>
<evidence type="ECO:0000313" key="3">
    <source>
        <dbReference type="EMBL" id="QAR34411.1"/>
    </source>
</evidence>
<dbReference type="SUPFAM" id="SSF48695">
    <property type="entry name" value="Multiheme cytochromes"/>
    <property type="match status" value="1"/>
</dbReference>
<dbReference type="NCBIfam" id="NF040968">
    <property type="entry name" value="FeS_ExtO"/>
    <property type="match status" value="1"/>
</dbReference>
<name>A0A410K214_9BACT</name>
<dbReference type="NCBIfam" id="NF040967">
    <property type="entry name" value="cytc_ExtN"/>
    <property type="match status" value="1"/>
</dbReference>
<keyword evidence="1 2" id="KW-0732">Signal</keyword>
<proteinExistence type="predicted"/>
<dbReference type="EMBL" id="CP035108">
    <property type="protein sequence ID" value="QAR34411.1"/>
    <property type="molecule type" value="Genomic_DNA"/>
</dbReference>
<dbReference type="AlphaFoldDB" id="A0A410K214"/>
<protein>
    <submittedName>
        <fullName evidence="3">Uncharacterized protein</fullName>
    </submittedName>
</protein>
<keyword evidence="4" id="KW-1185">Reference proteome</keyword>
<evidence type="ECO:0000313" key="4">
    <source>
        <dbReference type="Proteomes" id="UP000287502"/>
    </source>
</evidence>
<dbReference type="InterPro" id="IPR051829">
    <property type="entry name" value="Multiheme_Cytochr_ET"/>
</dbReference>
<dbReference type="InterPro" id="IPR036280">
    <property type="entry name" value="Multihaem_cyt_sf"/>
</dbReference>
<dbReference type="KEGG" id="gtl:EP073_13685"/>
<evidence type="ECO:0000256" key="2">
    <source>
        <dbReference type="SAM" id="SignalP"/>
    </source>
</evidence>
<feature type="chain" id="PRO_5019101679" evidence="2">
    <location>
        <begin position="22"/>
        <end position="426"/>
    </location>
</feature>
<evidence type="ECO:0000256" key="1">
    <source>
        <dbReference type="ARBA" id="ARBA00022729"/>
    </source>
</evidence>
<gene>
    <name evidence="3" type="ORF">EP073_13685</name>
</gene>